<dbReference type="InterPro" id="IPR008274">
    <property type="entry name" value="AldOxase/xan_DH_MoCoBD1"/>
</dbReference>
<accession>A0AAX0RVI4</accession>
<name>A0AAX0RVI4_9BACI</name>
<reference evidence="5 6" key="1">
    <citation type="submission" date="2017-09" db="EMBL/GenBank/DDBJ databases">
        <title>Large-scale bioinformatics analysis of Bacillus genomes uncovers conserved roles of natural products in bacterial physiology.</title>
        <authorList>
            <consortium name="Agbiome Team Llc"/>
            <person name="Bleich R.M."/>
            <person name="Kirk G.J."/>
            <person name="Santa Maria K.C."/>
            <person name="Allen S.E."/>
            <person name="Farag S."/>
            <person name="Shank E.A."/>
            <person name="Bowers A."/>
        </authorList>
    </citation>
    <scope>NUCLEOTIDE SEQUENCE [LARGE SCALE GENOMIC DNA]</scope>
    <source>
        <strain evidence="5 6">AFS003229</strain>
    </source>
</reference>
<dbReference type="GO" id="GO:0016491">
    <property type="term" value="F:oxidoreductase activity"/>
    <property type="evidence" value="ECO:0007669"/>
    <property type="project" value="UniProtKB-KW"/>
</dbReference>
<dbReference type="Gene3D" id="3.30.365.10">
    <property type="entry name" value="Aldehyde oxidase/xanthine dehydrogenase, molybdopterin binding domain"/>
    <property type="match status" value="4"/>
</dbReference>
<dbReference type="EMBL" id="CP030926">
    <property type="protein sequence ID" value="AXN41354.1"/>
    <property type="molecule type" value="Genomic_DNA"/>
</dbReference>
<feature type="domain" description="Aldehyde oxidase/xanthine dehydrogenase a/b hammerhead" evidence="3">
    <location>
        <begin position="18"/>
        <end position="121"/>
    </location>
</feature>
<dbReference type="Proteomes" id="UP000260457">
    <property type="component" value="Chromosome"/>
</dbReference>
<dbReference type="InterPro" id="IPR046867">
    <property type="entry name" value="AldOxase/xan_DH_MoCoBD2"/>
</dbReference>
<evidence type="ECO:0000256" key="2">
    <source>
        <dbReference type="ARBA" id="ARBA00023002"/>
    </source>
</evidence>
<organism evidence="5 6">
    <name type="scientific">Peribacillus butanolivorans</name>
    <dbReference type="NCBI Taxonomy" id="421767"/>
    <lineage>
        <taxon>Bacteria</taxon>
        <taxon>Bacillati</taxon>
        <taxon>Bacillota</taxon>
        <taxon>Bacilli</taxon>
        <taxon>Bacillales</taxon>
        <taxon>Bacillaceae</taxon>
        <taxon>Peribacillus</taxon>
    </lineage>
</organism>
<evidence type="ECO:0000259" key="3">
    <source>
        <dbReference type="SMART" id="SM01008"/>
    </source>
</evidence>
<dbReference type="Pfam" id="PF01315">
    <property type="entry name" value="Ald_Xan_dh_C"/>
    <property type="match status" value="1"/>
</dbReference>
<dbReference type="AlphaFoldDB" id="A0AAX0RVI4"/>
<evidence type="ECO:0000313" key="7">
    <source>
        <dbReference type="Proteomes" id="UP000260457"/>
    </source>
</evidence>
<dbReference type="SUPFAM" id="SSF56003">
    <property type="entry name" value="Molybdenum cofactor-binding domain"/>
    <property type="match status" value="1"/>
</dbReference>
<dbReference type="RefSeq" id="WP_098177959.1">
    <property type="nucleotide sequence ID" value="NZ_CP030926.1"/>
</dbReference>
<dbReference type="Proteomes" id="UP000220106">
    <property type="component" value="Unassembled WGS sequence"/>
</dbReference>
<dbReference type="SMART" id="SM01008">
    <property type="entry name" value="Ald_Xan_dh_C"/>
    <property type="match status" value="1"/>
</dbReference>
<dbReference type="KEGG" id="pbut:DTO10_25235"/>
<reference evidence="4 7" key="2">
    <citation type="submission" date="2018-07" db="EMBL/GenBank/DDBJ databases">
        <title>The molecular basis for the intramolecular migration of carboxyl group in the catabolism of para-hydroxybenzoate via gentisate.</title>
        <authorList>
            <person name="Zhao H."/>
            <person name="Xu Y."/>
            <person name="Lin S."/>
            <person name="Spain J.C."/>
            <person name="Zhou N.-Y."/>
        </authorList>
    </citation>
    <scope>NUCLEOTIDE SEQUENCE [LARGE SCALE GENOMIC DNA]</scope>
    <source>
        <strain evidence="4 7">PHB-7a</strain>
    </source>
</reference>
<gene>
    <name evidence="5" type="ORF">CN689_26175</name>
    <name evidence="4" type="ORF">DTO10_25235</name>
</gene>
<dbReference type="InterPro" id="IPR000674">
    <property type="entry name" value="Ald_Oxase/Xan_DH_a/b"/>
</dbReference>
<dbReference type="InterPro" id="IPR036856">
    <property type="entry name" value="Ald_Oxase/Xan_DH_a/b_sf"/>
</dbReference>
<keyword evidence="1" id="KW-0500">Molybdenum</keyword>
<dbReference type="InterPro" id="IPR016208">
    <property type="entry name" value="Ald_Oxase/xanthine_DH-like"/>
</dbReference>
<protein>
    <submittedName>
        <fullName evidence="5">Aldehyde oxidase</fullName>
    </submittedName>
    <submittedName>
        <fullName evidence="4">Xanthine dehydrogenase family protein molybdopterin-binding subunit</fullName>
    </submittedName>
</protein>
<dbReference type="Pfam" id="PF20256">
    <property type="entry name" value="MoCoBD_2"/>
    <property type="match status" value="1"/>
</dbReference>
<evidence type="ECO:0000313" key="6">
    <source>
        <dbReference type="Proteomes" id="UP000220106"/>
    </source>
</evidence>
<dbReference type="Pfam" id="PF02738">
    <property type="entry name" value="MoCoBD_1"/>
    <property type="match status" value="1"/>
</dbReference>
<dbReference type="PANTHER" id="PTHR11908:SF132">
    <property type="entry name" value="ALDEHYDE OXIDASE 1-RELATED"/>
    <property type="match status" value="1"/>
</dbReference>
<keyword evidence="7" id="KW-1185">Reference proteome</keyword>
<sequence length="773" mass="84431">MDIIGKGVTRKDAWEKVTGQAIYTGDHKETKILHVKKVISPYGHANIKNINITKAEKVAGVRAIITGGNLPLTGEEIRDRYPIAQDKVRYHGEVVALVVADTPKQAKFAADSIQVIYEPLPVINSPMDAINPKYPLLHPDLDTYKKISEVFPEPGTNIANRTKIRKGDIKKGWQESDIIVEEKFSFSPSDHVAMETRCSLAEIRADNKVVISSSSQAPFMIKRLISDYFGVEIGNVIVNTPLVGGAFGGKASVQLELLAYIASKAVNGRLVKVENSREEDILTSPCHIGLDATVKLGCTKSGLLKIAEMTYLWDGGAYADKATDLSRAGAVDCTGPYNIENIWCDSLCMYTNHPYASPYRGFAHSEVLFAFERTMDSLSKKLGIDPLELREMNAILPGHSTPTQVQLNSSTVGNLPKCISELKKKMNWEEGQLVKINDNTIRAKGIACVWKTSTIDTNAGSGVILTFNPDGSVNVISGVIEIGTGTKTVLAQIVSEKLKMDIDHVKVQMDVNTQSTPEHWKTVASRATLMAGRAAIQAAEDALLQIKQLASIVLRAPVEDIDLGQERVYLRGDPEVGIPFNQLVYGYKYPDGSAIGGQIIGRGQYTIPHITNLDPETGAGKPGPEWTVGAQGVEVEYDINEYTYKIVRAISVIDAGRVLNQKTAEGQIMGAMSMGLAFGGRETFYFDNFGRVLNPQFRTYRPLRYGENPEYICEFVNTPQLDAPYGARGLGEHGLLGMPAALGNCLSLAAGIPLNQLPLIPELIWRGKKGSRL</sequence>
<keyword evidence="2" id="KW-0560">Oxidoreductase</keyword>
<dbReference type="SUPFAM" id="SSF54665">
    <property type="entry name" value="CO dehydrogenase molybdoprotein N-domain-like"/>
    <property type="match status" value="1"/>
</dbReference>
<dbReference type="PANTHER" id="PTHR11908">
    <property type="entry name" value="XANTHINE DEHYDROGENASE"/>
    <property type="match status" value="1"/>
</dbReference>
<dbReference type="EMBL" id="NUEQ01000116">
    <property type="protein sequence ID" value="PEJ25836.1"/>
    <property type="molecule type" value="Genomic_DNA"/>
</dbReference>
<evidence type="ECO:0000313" key="4">
    <source>
        <dbReference type="EMBL" id="AXN41354.1"/>
    </source>
</evidence>
<evidence type="ECO:0000256" key="1">
    <source>
        <dbReference type="ARBA" id="ARBA00022505"/>
    </source>
</evidence>
<dbReference type="InterPro" id="IPR037165">
    <property type="entry name" value="AldOxase/xan_DH_Mopterin-bd_sf"/>
</dbReference>
<evidence type="ECO:0000313" key="5">
    <source>
        <dbReference type="EMBL" id="PEJ25836.1"/>
    </source>
</evidence>
<dbReference type="GO" id="GO:0005506">
    <property type="term" value="F:iron ion binding"/>
    <property type="evidence" value="ECO:0007669"/>
    <property type="project" value="InterPro"/>
</dbReference>
<dbReference type="Gene3D" id="3.90.1170.50">
    <property type="entry name" value="Aldehyde oxidase/xanthine dehydrogenase, a/b hammerhead"/>
    <property type="match status" value="1"/>
</dbReference>
<proteinExistence type="predicted"/>